<name>A0A841KTX5_9FIRM</name>
<keyword evidence="1" id="KW-0472">Membrane</keyword>
<reference evidence="2 3" key="1">
    <citation type="submission" date="2020-08" db="EMBL/GenBank/DDBJ databases">
        <title>Genomic Encyclopedia of Type Strains, Phase IV (KMG-IV): sequencing the most valuable type-strain genomes for metagenomic binning, comparative biology and taxonomic classification.</title>
        <authorList>
            <person name="Goeker M."/>
        </authorList>
    </citation>
    <scope>NUCLEOTIDE SEQUENCE [LARGE SCALE GENOMIC DNA]</scope>
    <source>
        <strain evidence="2 3">DSM 103526</strain>
    </source>
</reference>
<feature type="transmembrane region" description="Helical" evidence="1">
    <location>
        <begin position="7"/>
        <end position="30"/>
    </location>
</feature>
<keyword evidence="3" id="KW-1185">Reference proteome</keyword>
<evidence type="ECO:0000313" key="2">
    <source>
        <dbReference type="EMBL" id="MBB6217154.1"/>
    </source>
</evidence>
<dbReference type="AlphaFoldDB" id="A0A841KTX5"/>
<accession>A0A841KTX5</accession>
<comment type="caution">
    <text evidence="2">The sequence shown here is derived from an EMBL/GenBank/DDBJ whole genome shotgun (WGS) entry which is preliminary data.</text>
</comment>
<evidence type="ECO:0000256" key="1">
    <source>
        <dbReference type="SAM" id="Phobius"/>
    </source>
</evidence>
<keyword evidence="1" id="KW-1133">Transmembrane helix</keyword>
<organism evidence="2 3">
    <name type="scientific">Anaerosolibacter carboniphilus</name>
    <dbReference type="NCBI Taxonomy" id="1417629"/>
    <lineage>
        <taxon>Bacteria</taxon>
        <taxon>Bacillati</taxon>
        <taxon>Bacillota</taxon>
        <taxon>Clostridia</taxon>
        <taxon>Peptostreptococcales</taxon>
        <taxon>Thermotaleaceae</taxon>
        <taxon>Anaerosolibacter</taxon>
    </lineage>
</organism>
<keyword evidence="1" id="KW-0812">Transmembrane</keyword>
<evidence type="ECO:0008006" key="4">
    <source>
        <dbReference type="Google" id="ProtNLM"/>
    </source>
</evidence>
<proteinExistence type="predicted"/>
<sequence length="129" mass="14929">MKNYRKYLLICIVFLGISIIFNGIMIGYAIQSAIQSKPEKVELTKADNGNLITVSDVAKYLNISENEVLGIINTEKKQLEQYGTFSGPMFPYLIINKKYYFNKTSIEEWLKEVTSTRRQYDTVKGWILQ</sequence>
<evidence type="ECO:0000313" key="3">
    <source>
        <dbReference type="Proteomes" id="UP000579281"/>
    </source>
</evidence>
<gene>
    <name evidence="2" type="ORF">HNQ80_003260</name>
</gene>
<dbReference type="EMBL" id="JACHEN010000020">
    <property type="protein sequence ID" value="MBB6217154.1"/>
    <property type="molecule type" value="Genomic_DNA"/>
</dbReference>
<protein>
    <recommendedName>
        <fullName evidence="4">Helix-turn-helix domain-containing protein</fullName>
    </recommendedName>
</protein>
<dbReference type="Proteomes" id="UP000579281">
    <property type="component" value="Unassembled WGS sequence"/>
</dbReference>
<dbReference type="RefSeq" id="WP_184311663.1">
    <property type="nucleotide sequence ID" value="NZ_JACHEN010000020.1"/>
</dbReference>